<gene>
    <name evidence="3" type="ORF">N865_09525</name>
</gene>
<dbReference type="GO" id="GO:0004519">
    <property type="term" value="F:endonuclease activity"/>
    <property type="evidence" value="ECO:0007669"/>
    <property type="project" value="InterPro"/>
</dbReference>
<dbReference type="Gene3D" id="1.10.30.50">
    <property type="match status" value="1"/>
</dbReference>
<dbReference type="STRING" id="1386089.N865_09525"/>
<dbReference type="EMBL" id="AWSA01000001">
    <property type="protein sequence ID" value="EWT03669.1"/>
    <property type="molecule type" value="Genomic_DNA"/>
</dbReference>
<accession>W9GIF1</accession>
<reference evidence="3 4" key="1">
    <citation type="submission" date="2013-08" db="EMBL/GenBank/DDBJ databases">
        <title>Intrasporangium oryzae NRRL B-24470.</title>
        <authorList>
            <person name="Liu H."/>
            <person name="Wang G."/>
        </authorList>
    </citation>
    <scope>NUCLEOTIDE SEQUENCE [LARGE SCALE GENOMIC DNA]</scope>
    <source>
        <strain evidence="3 4">NRRL B-24470</strain>
    </source>
</reference>
<evidence type="ECO:0000259" key="2">
    <source>
        <dbReference type="SMART" id="SM00507"/>
    </source>
</evidence>
<evidence type="ECO:0000313" key="3">
    <source>
        <dbReference type="EMBL" id="EWT03669.1"/>
    </source>
</evidence>
<dbReference type="InterPro" id="IPR003870">
    <property type="entry name" value="DUF222"/>
</dbReference>
<name>W9GIF1_9MICO</name>
<comment type="caution">
    <text evidence="3">The sequence shown here is derived from an EMBL/GenBank/DDBJ whole genome shotgun (WGS) entry which is preliminary data.</text>
</comment>
<keyword evidence="4" id="KW-1185">Reference proteome</keyword>
<protein>
    <recommendedName>
        <fullName evidence="2">HNH nuclease domain-containing protein</fullName>
    </recommendedName>
</protein>
<dbReference type="Pfam" id="PF01844">
    <property type="entry name" value="HNH"/>
    <property type="match status" value="1"/>
</dbReference>
<dbReference type="GO" id="GO:0003676">
    <property type="term" value="F:nucleic acid binding"/>
    <property type="evidence" value="ECO:0007669"/>
    <property type="project" value="InterPro"/>
</dbReference>
<evidence type="ECO:0000313" key="4">
    <source>
        <dbReference type="Proteomes" id="UP000019489"/>
    </source>
</evidence>
<dbReference type="AlphaFoldDB" id="W9GIF1"/>
<evidence type="ECO:0000256" key="1">
    <source>
        <dbReference type="ARBA" id="ARBA00023450"/>
    </source>
</evidence>
<dbReference type="CDD" id="cd00085">
    <property type="entry name" value="HNHc"/>
    <property type="match status" value="1"/>
</dbReference>
<feature type="domain" description="HNH nuclease" evidence="2">
    <location>
        <begin position="235"/>
        <end position="287"/>
    </location>
</feature>
<comment type="similarity">
    <text evidence="1">Belongs to the Rv1128c/1148c/1588c/1702c/1945/3466 family.</text>
</comment>
<dbReference type="Pfam" id="PF02720">
    <property type="entry name" value="DUF222"/>
    <property type="match status" value="1"/>
</dbReference>
<dbReference type="eggNOG" id="COG1403">
    <property type="taxonomic scope" value="Bacteria"/>
</dbReference>
<sequence>MREQRWSVLGDKVAAGSTSVEHAAAIIRFERDVASIADPDHLAGIIEAMVDNLEALSVKELARLIAHARATLKPPAALDDEDARRRLGRAFTKVGKSAGMTEYRLRLDPEGAAIIDAAIDPLARPRPDLAWDGAQKDDPRTYATRCADALLELVGRAVGSPDGVARTERTRLVVTMSAAALLDGIRGAGKADNDEILSPGTIRRLACDAGVIPVVLGGPSEVLDVGREQRFFTPAQRRALTIRDTTCTFPGCTMPPQWCEAHHVTHWVDGGPSDLGNAALLCGRHHTVVHVRGLTATVTGRGVTWHV</sequence>
<dbReference type="OrthoDB" id="5177627at2"/>
<organism evidence="3 4">
    <name type="scientific">Intrasporangium oryzae NRRL B-24470</name>
    <dbReference type="NCBI Taxonomy" id="1386089"/>
    <lineage>
        <taxon>Bacteria</taxon>
        <taxon>Bacillati</taxon>
        <taxon>Actinomycetota</taxon>
        <taxon>Actinomycetes</taxon>
        <taxon>Micrococcales</taxon>
        <taxon>Intrasporangiaceae</taxon>
        <taxon>Intrasporangium</taxon>
    </lineage>
</organism>
<dbReference type="InterPro" id="IPR003615">
    <property type="entry name" value="HNH_nuc"/>
</dbReference>
<dbReference type="GO" id="GO:0008270">
    <property type="term" value="F:zinc ion binding"/>
    <property type="evidence" value="ECO:0007669"/>
    <property type="project" value="InterPro"/>
</dbReference>
<dbReference type="PATRIC" id="fig|1386089.3.peg.164"/>
<dbReference type="InterPro" id="IPR002711">
    <property type="entry name" value="HNH"/>
</dbReference>
<proteinExistence type="inferred from homology"/>
<dbReference type="Proteomes" id="UP000019489">
    <property type="component" value="Unassembled WGS sequence"/>
</dbReference>
<dbReference type="SMART" id="SM00507">
    <property type="entry name" value="HNHc"/>
    <property type="match status" value="1"/>
</dbReference>
<dbReference type="RefSeq" id="WP_051509752.1">
    <property type="nucleotide sequence ID" value="NZ_AWSA01000001.1"/>
</dbReference>